<dbReference type="InterPro" id="IPR012347">
    <property type="entry name" value="Ferritin-like"/>
</dbReference>
<proteinExistence type="predicted"/>
<dbReference type="PANTHER" id="PTHR36933">
    <property type="entry name" value="SLL0788 PROTEIN"/>
    <property type="match status" value="1"/>
</dbReference>
<feature type="domain" description="DUF305" evidence="2">
    <location>
        <begin position="54"/>
        <end position="198"/>
    </location>
</feature>
<dbReference type="Gene3D" id="1.20.1260.10">
    <property type="match status" value="1"/>
</dbReference>
<sequence length="200" mass="20664">MRLKTRCSKAATVLALAAGLALAGCGGDHSGHETGAAASPTASSTAGATFNAADGMFAVMMIPHHEQAVEMADLVPTRTTNADLLALATEIKDAQQPEITQMQGWLKGWGTDVAAMGDHASHGGMAGMQSDEAMADLAALTGDSFDRRWMEMMIDHHEGAVTMAKDVIAKGSDPAVRALAEQVITAQQAEIAQMTGMLGG</sequence>
<dbReference type="InterPro" id="IPR005183">
    <property type="entry name" value="DUF305_CopM-like"/>
</dbReference>
<keyword evidence="1" id="KW-0732">Signal</keyword>
<dbReference type="Pfam" id="PF03713">
    <property type="entry name" value="DUF305"/>
    <property type="match status" value="1"/>
</dbReference>
<evidence type="ECO:0000259" key="2">
    <source>
        <dbReference type="Pfam" id="PF03713"/>
    </source>
</evidence>
<feature type="chain" id="PRO_5046182663" evidence="1">
    <location>
        <begin position="24"/>
        <end position="200"/>
    </location>
</feature>
<reference evidence="4" key="1">
    <citation type="journal article" date="2019" name="Int. J. Syst. Evol. Microbiol.">
        <title>The Global Catalogue of Microorganisms (GCM) 10K type strain sequencing project: providing services to taxonomists for standard genome sequencing and annotation.</title>
        <authorList>
            <consortium name="The Broad Institute Genomics Platform"/>
            <consortium name="The Broad Institute Genome Sequencing Center for Infectious Disease"/>
            <person name="Wu L."/>
            <person name="Ma J."/>
        </authorList>
    </citation>
    <scope>NUCLEOTIDE SEQUENCE [LARGE SCALE GENOMIC DNA]</scope>
    <source>
        <strain evidence="4">JCM 17738</strain>
    </source>
</reference>
<gene>
    <name evidence="3" type="ORF">GCM10023153_06840</name>
</gene>
<dbReference type="PROSITE" id="PS51257">
    <property type="entry name" value="PROKAR_LIPOPROTEIN"/>
    <property type="match status" value="1"/>
</dbReference>
<keyword evidence="4" id="KW-1185">Reference proteome</keyword>
<dbReference type="Proteomes" id="UP001500390">
    <property type="component" value="Unassembled WGS sequence"/>
</dbReference>
<dbReference type="EMBL" id="BAABFX010000011">
    <property type="protein sequence ID" value="GAA4390050.1"/>
    <property type="molecule type" value="Genomic_DNA"/>
</dbReference>
<organism evidence="3 4">
    <name type="scientific">Ornithinibacter aureus</name>
    <dbReference type="NCBI Taxonomy" id="622664"/>
    <lineage>
        <taxon>Bacteria</taxon>
        <taxon>Bacillati</taxon>
        <taxon>Actinomycetota</taxon>
        <taxon>Actinomycetes</taxon>
        <taxon>Micrococcales</taxon>
        <taxon>Intrasporangiaceae</taxon>
        <taxon>Ornithinibacter</taxon>
    </lineage>
</organism>
<dbReference type="RefSeq" id="WP_246196977.1">
    <property type="nucleotide sequence ID" value="NZ_BAABFX010000011.1"/>
</dbReference>
<accession>A0ABP8JFQ7</accession>
<evidence type="ECO:0000313" key="3">
    <source>
        <dbReference type="EMBL" id="GAA4390050.1"/>
    </source>
</evidence>
<comment type="caution">
    <text evidence="3">The sequence shown here is derived from an EMBL/GenBank/DDBJ whole genome shotgun (WGS) entry which is preliminary data.</text>
</comment>
<feature type="signal peptide" evidence="1">
    <location>
        <begin position="1"/>
        <end position="23"/>
    </location>
</feature>
<dbReference type="PANTHER" id="PTHR36933:SF1">
    <property type="entry name" value="SLL0788 PROTEIN"/>
    <property type="match status" value="1"/>
</dbReference>
<evidence type="ECO:0000256" key="1">
    <source>
        <dbReference type="SAM" id="SignalP"/>
    </source>
</evidence>
<evidence type="ECO:0000313" key="4">
    <source>
        <dbReference type="Proteomes" id="UP001500390"/>
    </source>
</evidence>
<protein>
    <submittedName>
        <fullName evidence="3">DUF305 domain-containing protein</fullName>
    </submittedName>
</protein>
<name>A0ABP8JFQ7_9MICO</name>